<dbReference type="InterPro" id="IPR016187">
    <property type="entry name" value="CTDL_fold"/>
</dbReference>
<reference evidence="2" key="1">
    <citation type="journal article" date="2023" name="G3 (Bethesda)">
        <title>A reference genome for the long-term kleptoplast-retaining sea slug Elysia crispata morphotype clarki.</title>
        <authorList>
            <person name="Eastman K.E."/>
            <person name="Pendleton A.L."/>
            <person name="Shaikh M.A."/>
            <person name="Suttiyut T."/>
            <person name="Ogas R."/>
            <person name="Tomko P."/>
            <person name="Gavelis G."/>
            <person name="Widhalm J.R."/>
            <person name="Wisecaver J.H."/>
        </authorList>
    </citation>
    <scope>NUCLEOTIDE SEQUENCE</scope>
    <source>
        <strain evidence="2">ECLA1</strain>
    </source>
</reference>
<dbReference type="SUPFAM" id="SSF56436">
    <property type="entry name" value="C-type lectin-like"/>
    <property type="match status" value="1"/>
</dbReference>
<proteinExistence type="predicted"/>
<organism evidence="2 3">
    <name type="scientific">Elysia crispata</name>
    <name type="common">lettuce slug</name>
    <dbReference type="NCBI Taxonomy" id="231223"/>
    <lineage>
        <taxon>Eukaryota</taxon>
        <taxon>Metazoa</taxon>
        <taxon>Spiralia</taxon>
        <taxon>Lophotrochozoa</taxon>
        <taxon>Mollusca</taxon>
        <taxon>Gastropoda</taxon>
        <taxon>Heterobranchia</taxon>
        <taxon>Euthyneura</taxon>
        <taxon>Panpulmonata</taxon>
        <taxon>Sacoglossa</taxon>
        <taxon>Placobranchoidea</taxon>
        <taxon>Plakobranchidae</taxon>
        <taxon>Elysia</taxon>
    </lineage>
</organism>
<dbReference type="Pfam" id="PF00059">
    <property type="entry name" value="Lectin_C"/>
    <property type="match status" value="1"/>
</dbReference>
<dbReference type="Proteomes" id="UP001283361">
    <property type="component" value="Unassembled WGS sequence"/>
</dbReference>
<name>A0AAE0Z747_9GAST</name>
<keyword evidence="3" id="KW-1185">Reference proteome</keyword>
<dbReference type="CDD" id="cd00037">
    <property type="entry name" value="CLECT"/>
    <property type="match status" value="1"/>
</dbReference>
<accession>A0AAE0Z747</accession>
<dbReference type="Gene3D" id="3.10.100.10">
    <property type="entry name" value="Mannose-Binding Protein A, subunit A"/>
    <property type="match status" value="1"/>
</dbReference>
<dbReference type="EMBL" id="JAWDGP010004547">
    <property type="protein sequence ID" value="KAK3763506.1"/>
    <property type="molecule type" value="Genomic_DNA"/>
</dbReference>
<evidence type="ECO:0000313" key="3">
    <source>
        <dbReference type="Proteomes" id="UP001283361"/>
    </source>
</evidence>
<sequence length="110" mass="12264">MVGDWCIGHNSPFTGSNMVGVWNEIDGVWLGGSDIFSEGSWEWVGSKIPITEYTDWGPNGPNSIASNGREDCLSMWKDMAWSWNDEACVTTNVLYFLCQTRSGLYEDIIG</sequence>
<dbReference type="PANTHER" id="PTHR22803">
    <property type="entry name" value="MANNOSE, PHOSPHOLIPASE, LECTIN RECEPTOR RELATED"/>
    <property type="match status" value="1"/>
</dbReference>
<evidence type="ECO:0000313" key="2">
    <source>
        <dbReference type="EMBL" id="KAK3763506.1"/>
    </source>
</evidence>
<dbReference type="InterPro" id="IPR016186">
    <property type="entry name" value="C-type_lectin-like/link_sf"/>
</dbReference>
<feature type="domain" description="C-type lectin" evidence="1">
    <location>
        <begin position="28"/>
        <end position="88"/>
    </location>
</feature>
<protein>
    <recommendedName>
        <fullName evidence="1">C-type lectin domain-containing protein</fullName>
    </recommendedName>
</protein>
<dbReference type="InterPro" id="IPR001304">
    <property type="entry name" value="C-type_lectin-like"/>
</dbReference>
<gene>
    <name evidence="2" type="ORF">RRG08_053038</name>
</gene>
<dbReference type="AlphaFoldDB" id="A0AAE0Z747"/>
<dbReference type="InterPro" id="IPR050111">
    <property type="entry name" value="C-type_lectin/snaclec_domain"/>
</dbReference>
<dbReference type="PROSITE" id="PS50041">
    <property type="entry name" value="C_TYPE_LECTIN_2"/>
    <property type="match status" value="1"/>
</dbReference>
<comment type="caution">
    <text evidence="2">The sequence shown here is derived from an EMBL/GenBank/DDBJ whole genome shotgun (WGS) entry which is preliminary data.</text>
</comment>
<evidence type="ECO:0000259" key="1">
    <source>
        <dbReference type="PROSITE" id="PS50041"/>
    </source>
</evidence>